<evidence type="ECO:0008006" key="4">
    <source>
        <dbReference type="Google" id="ProtNLM"/>
    </source>
</evidence>
<dbReference type="Pfam" id="PF14168">
    <property type="entry name" value="YjzC"/>
    <property type="match status" value="1"/>
</dbReference>
<dbReference type="EMBL" id="BORJ01000009">
    <property type="protein sequence ID" value="GIN97502.1"/>
    <property type="molecule type" value="Genomic_DNA"/>
</dbReference>
<gene>
    <name evidence="2" type="ORF">J6TS1_33720</name>
</gene>
<evidence type="ECO:0000313" key="2">
    <source>
        <dbReference type="EMBL" id="GIN97502.1"/>
    </source>
</evidence>
<evidence type="ECO:0000256" key="1">
    <source>
        <dbReference type="SAM" id="MobiDB-lite"/>
    </source>
</evidence>
<dbReference type="InterPro" id="IPR025549">
    <property type="entry name" value="YjzC"/>
</dbReference>
<dbReference type="Proteomes" id="UP000680670">
    <property type="component" value="Unassembled WGS sequence"/>
</dbReference>
<comment type="caution">
    <text evidence="2">The sequence shown here is derived from an EMBL/GenBank/DDBJ whole genome shotgun (WGS) entry which is preliminary data.</text>
</comment>
<organism evidence="2 3">
    <name type="scientific">Siminovitchia terrae</name>
    <name type="common">Bacillus terrae</name>
    <dbReference type="NCBI Taxonomy" id="1914933"/>
    <lineage>
        <taxon>Bacteria</taxon>
        <taxon>Bacillati</taxon>
        <taxon>Bacillota</taxon>
        <taxon>Bacilli</taxon>
        <taxon>Bacillales</taxon>
        <taxon>Bacillaceae</taxon>
        <taxon>Siminovitchia</taxon>
    </lineage>
</organism>
<dbReference type="RefSeq" id="WP_213020969.1">
    <property type="nucleotide sequence ID" value="NZ_BORJ01000009.1"/>
</dbReference>
<keyword evidence="3" id="KW-1185">Reference proteome</keyword>
<reference evidence="2 3" key="1">
    <citation type="submission" date="2021-03" db="EMBL/GenBank/DDBJ databases">
        <title>Antimicrobial resistance genes in bacteria isolated from Japanese honey, and their potential for conferring macrolide and lincosamide resistance in the American foulbrood pathogen Paenibacillus larvae.</title>
        <authorList>
            <person name="Okamoto M."/>
            <person name="Kumagai M."/>
            <person name="Kanamori H."/>
            <person name="Takamatsu D."/>
        </authorList>
    </citation>
    <scope>NUCLEOTIDE SEQUENCE [LARGE SCALE GENOMIC DNA]</scope>
    <source>
        <strain evidence="2 3">J6TS1</strain>
    </source>
</reference>
<accession>A0ABQ4KZR1</accession>
<proteinExistence type="predicted"/>
<evidence type="ECO:0000313" key="3">
    <source>
        <dbReference type="Proteomes" id="UP000680670"/>
    </source>
</evidence>
<protein>
    <recommendedName>
        <fullName evidence="4">YjzC family protein</fullName>
    </recommendedName>
</protein>
<feature type="region of interest" description="Disordered" evidence="1">
    <location>
        <begin position="1"/>
        <end position="32"/>
    </location>
</feature>
<name>A0ABQ4KZR1_SIMTE</name>
<sequence length="67" mass="7899">MDTQRPGKYKEVGPRGGNVDNPRIVTIDKGDRLPPTLEKGKKWEKRETFHIWFTFKMNRINNEISLN</sequence>